<protein>
    <recommendedName>
        <fullName evidence="3">Archaeal flagella protein FlaD/E domain-containing protein</fullName>
    </recommendedName>
</protein>
<dbReference type="GeneID" id="85228990"/>
<sequence length="276" mass="31581">MAINQSQVDHILSSASADDPEVKLQNLQDEVDLLKKSVKKLLIDLRERLNETENPFIVTAMIPPSDPGQLKDKTDPLAKDSLPAVPEEEISETEEISDINTDDNEIAPANFDLQKGYKQSDAEMLAALRKRVEDINRNAEEIPPETKTSDRPRLQKLHRLFEWVSRMVNKYGHDRLRIMTESYVTMGYISEEAAGQIKEISKLMPESSGECNEISSEEFVAELYVLNRILIPDDSSLDREMIEVIMEKRTSKDPLLAKLSEEESYEEDWIEMLEKV</sequence>
<evidence type="ECO:0000313" key="2">
    <source>
        <dbReference type="Proteomes" id="UP001301797"/>
    </source>
</evidence>
<evidence type="ECO:0008006" key="3">
    <source>
        <dbReference type="Google" id="ProtNLM"/>
    </source>
</evidence>
<accession>A0AA97FCP2</accession>
<dbReference type="EMBL" id="CP043875">
    <property type="protein sequence ID" value="WOF15623.1"/>
    <property type="molecule type" value="Genomic_DNA"/>
</dbReference>
<reference evidence="1 2" key="1">
    <citation type="submission" date="2019-09" db="EMBL/GenBank/DDBJ databases">
        <title>The complete genome of Methanoplanus sp. FWC-SCC4.</title>
        <authorList>
            <person name="Chen S.-C."/>
            <person name="Zhou Y.-Z."/>
            <person name="Lai M.-C."/>
        </authorList>
    </citation>
    <scope>NUCLEOTIDE SEQUENCE [LARGE SCALE GENOMIC DNA]</scope>
    <source>
        <strain evidence="1 2">FWC-SCC4</strain>
    </source>
</reference>
<dbReference type="Proteomes" id="UP001301797">
    <property type="component" value="Chromosome"/>
</dbReference>
<organism evidence="1 2">
    <name type="scientific">Methanochimaera problematica</name>
    <dbReference type="NCBI Taxonomy" id="2609417"/>
    <lineage>
        <taxon>Archaea</taxon>
        <taxon>Methanobacteriati</taxon>
        <taxon>Methanobacteriota</taxon>
        <taxon>Stenosarchaea group</taxon>
        <taxon>Methanomicrobia</taxon>
        <taxon>Methanomicrobiales</taxon>
        <taxon>Methanomicrobiaceae</taxon>
        <taxon>Methanochimaera</taxon>
    </lineage>
</organism>
<keyword evidence="2" id="KW-1185">Reference proteome</keyword>
<gene>
    <name evidence="1" type="ORF">F1737_02435</name>
</gene>
<evidence type="ECO:0000313" key="1">
    <source>
        <dbReference type="EMBL" id="WOF15623.1"/>
    </source>
</evidence>
<dbReference type="KEGG" id="mefw:F1737_02435"/>
<dbReference type="AlphaFoldDB" id="A0AA97FCP2"/>
<dbReference type="RefSeq" id="WP_317137196.1">
    <property type="nucleotide sequence ID" value="NZ_CP043875.1"/>
</dbReference>
<name>A0AA97FCP2_9EURY</name>
<proteinExistence type="predicted"/>